<dbReference type="PANTHER" id="PTHR14209:SF19">
    <property type="entry name" value="ISOAMYL ACETATE-HYDROLYZING ESTERASE 1 HOMOLOG"/>
    <property type="match status" value="1"/>
</dbReference>
<dbReference type="SUPFAM" id="SSF52266">
    <property type="entry name" value="SGNH hydrolase"/>
    <property type="match status" value="1"/>
</dbReference>
<dbReference type="CDD" id="cd01838">
    <property type="entry name" value="Isoamyl_acetate_hydrolase_like"/>
    <property type="match status" value="1"/>
</dbReference>
<dbReference type="Gene3D" id="3.40.50.1110">
    <property type="entry name" value="SGNH hydrolase"/>
    <property type="match status" value="1"/>
</dbReference>
<reference evidence="3" key="1">
    <citation type="submission" date="2022-08" db="EMBL/GenBank/DDBJ databases">
        <authorList>
            <person name="Marques A."/>
        </authorList>
    </citation>
    <scope>NUCLEOTIDE SEQUENCE</scope>
    <source>
        <strain evidence="3">RhyPub2mFocal</strain>
        <tissue evidence="3">Leaves</tissue>
    </source>
</reference>
<dbReference type="PANTHER" id="PTHR14209">
    <property type="entry name" value="ISOAMYL ACETATE-HYDROLYZING ESTERASE 1"/>
    <property type="match status" value="1"/>
</dbReference>
<dbReference type="FunFam" id="3.40.50.1110:FF:000002">
    <property type="entry name" value="isoamyl acetate-hydrolyzing esterase 1 homolog"/>
    <property type="match status" value="1"/>
</dbReference>
<evidence type="ECO:0000256" key="2">
    <source>
        <dbReference type="ARBA" id="ARBA00022801"/>
    </source>
</evidence>
<proteinExistence type="inferred from homology"/>
<keyword evidence="4" id="KW-1185">Reference proteome</keyword>
<sequence>MRPKLVLFGDSITEGSFDEGGWGASLANHFTRRADVILRGYDGYTTRFAIKIIKKTMEEIGGDEKSLVAAVTVFFGANDAALPDRRYGFLHVPVAEYQQNLKSIYACIKKIWPSTIVIFITPPPVDDEARVRLLPEDDTSGLPERKNEVAGEFAKACIAVAKDCSSPVIDIWSKMQQVPDWEKSALSDGLHFAALGNKVLFEEVLQELKVVGLSNETLPADAPPVESFL</sequence>
<dbReference type="Proteomes" id="UP001140206">
    <property type="component" value="Chromosome 5"/>
</dbReference>
<gene>
    <name evidence="3" type="ORF">LUZ62_086753</name>
</gene>
<evidence type="ECO:0000313" key="3">
    <source>
        <dbReference type="EMBL" id="KAJ4752348.1"/>
    </source>
</evidence>
<dbReference type="InterPro" id="IPR036514">
    <property type="entry name" value="SGNH_hydro_sf"/>
</dbReference>
<dbReference type="AlphaFoldDB" id="A0AAV8CEE6"/>
<dbReference type="Pfam" id="PF00657">
    <property type="entry name" value="Lipase_GDSL"/>
    <property type="match status" value="1"/>
</dbReference>
<protein>
    <submittedName>
        <fullName evidence="3">GDSL esterase/lipase</fullName>
    </submittedName>
</protein>
<organism evidence="3 4">
    <name type="scientific">Rhynchospora pubera</name>
    <dbReference type="NCBI Taxonomy" id="906938"/>
    <lineage>
        <taxon>Eukaryota</taxon>
        <taxon>Viridiplantae</taxon>
        <taxon>Streptophyta</taxon>
        <taxon>Embryophyta</taxon>
        <taxon>Tracheophyta</taxon>
        <taxon>Spermatophyta</taxon>
        <taxon>Magnoliopsida</taxon>
        <taxon>Liliopsida</taxon>
        <taxon>Poales</taxon>
        <taxon>Cyperaceae</taxon>
        <taxon>Cyperoideae</taxon>
        <taxon>Rhynchosporeae</taxon>
        <taxon>Rhynchospora</taxon>
    </lineage>
</organism>
<comment type="caution">
    <text evidence="3">The sequence shown here is derived from an EMBL/GenBank/DDBJ whole genome shotgun (WGS) entry which is preliminary data.</text>
</comment>
<dbReference type="InterPro" id="IPR001087">
    <property type="entry name" value="GDSL"/>
</dbReference>
<name>A0AAV8CEE6_9POAL</name>
<evidence type="ECO:0000313" key="4">
    <source>
        <dbReference type="Proteomes" id="UP001140206"/>
    </source>
</evidence>
<dbReference type="InterPro" id="IPR045136">
    <property type="entry name" value="Iah1-like"/>
</dbReference>
<keyword evidence="2" id="KW-0378">Hydrolase</keyword>
<accession>A0AAV8CEE6</accession>
<evidence type="ECO:0000256" key="1">
    <source>
        <dbReference type="ARBA" id="ARBA00008668"/>
    </source>
</evidence>
<dbReference type="EMBL" id="JAMFTS010000005">
    <property type="protein sequence ID" value="KAJ4752348.1"/>
    <property type="molecule type" value="Genomic_DNA"/>
</dbReference>
<comment type="similarity">
    <text evidence="1">Belongs to the 'GDSL' lipolytic enzyme family.</text>
</comment>
<dbReference type="GO" id="GO:0016788">
    <property type="term" value="F:hydrolase activity, acting on ester bonds"/>
    <property type="evidence" value="ECO:0007669"/>
    <property type="project" value="InterPro"/>
</dbReference>